<dbReference type="Proteomes" id="UP000231632">
    <property type="component" value="Unassembled WGS sequence"/>
</dbReference>
<protein>
    <submittedName>
        <fullName evidence="3">Ca-activated chloride channel homolog</fullName>
    </submittedName>
</protein>
<feature type="domain" description="VWFA" evidence="2">
    <location>
        <begin position="97"/>
        <end position="297"/>
    </location>
</feature>
<organism evidence="3 4">
    <name type="scientific">Mariprofundus micogutta</name>
    <dbReference type="NCBI Taxonomy" id="1921010"/>
    <lineage>
        <taxon>Bacteria</taxon>
        <taxon>Pseudomonadati</taxon>
        <taxon>Pseudomonadota</taxon>
        <taxon>Candidatius Mariprofundia</taxon>
        <taxon>Mariprofundales</taxon>
        <taxon>Mariprofundaceae</taxon>
        <taxon>Mariprofundus</taxon>
    </lineage>
</organism>
<keyword evidence="1" id="KW-0472">Membrane</keyword>
<gene>
    <name evidence="3" type="ORF">MMIC_P1079</name>
</gene>
<dbReference type="InterPro" id="IPR050768">
    <property type="entry name" value="UPF0353/GerABKA_families"/>
</dbReference>
<dbReference type="Gene3D" id="3.40.50.410">
    <property type="entry name" value="von Willebrand factor, type A domain"/>
    <property type="match status" value="1"/>
</dbReference>
<dbReference type="PANTHER" id="PTHR22550">
    <property type="entry name" value="SPORE GERMINATION PROTEIN"/>
    <property type="match status" value="1"/>
</dbReference>
<dbReference type="Pfam" id="PF00092">
    <property type="entry name" value="VWA"/>
    <property type="match status" value="1"/>
</dbReference>
<accession>A0A1L8CMI2</accession>
<dbReference type="InterPro" id="IPR036465">
    <property type="entry name" value="vWFA_dom_sf"/>
</dbReference>
<dbReference type="SMART" id="SM00327">
    <property type="entry name" value="VWA"/>
    <property type="match status" value="1"/>
</dbReference>
<name>A0A1L8CMI2_9PROT</name>
<dbReference type="OrthoDB" id="6206554at2"/>
<dbReference type="CDD" id="cd01467">
    <property type="entry name" value="vWA_BatA_type"/>
    <property type="match status" value="1"/>
</dbReference>
<sequence>MATSLSLTSISLEFLWALLLLPLPLLVRFWMPPVSQSGNVAWVPFASELEAGDGTKPTSGSSLRLALAVITWLLLVLAAARPEWQGDAVELPVSGRDLLLAVDISGSMQTQDFVLSGRQTDRLTATKAVANAFIKRREGDRIGLILFGSKAYVQTPLTFDRDTVSILMNEAVIGLAGEETAIGDAIGLAVKRLKQGETAASTDQVLILLTDGVNTAGVVSPDQAAELAVKAGLTIYTIGIGADAMIVRSFFGNRQVNPSAQLDEKTLTQIAELTGGKYFRARDTEALQQIYRIIDKLEPVEKDAQMFRPRHALFMWPLGLALMLTAGLLLSMTPVVRRR</sequence>
<dbReference type="InterPro" id="IPR002035">
    <property type="entry name" value="VWF_A"/>
</dbReference>
<evidence type="ECO:0000313" key="3">
    <source>
        <dbReference type="EMBL" id="GAV20117.1"/>
    </source>
</evidence>
<dbReference type="RefSeq" id="WP_072659431.1">
    <property type="nucleotide sequence ID" value="NZ_BDFD01000007.1"/>
</dbReference>
<dbReference type="PANTHER" id="PTHR22550:SF18">
    <property type="entry name" value="VWFA DOMAIN-CONTAINING PROTEIN"/>
    <property type="match status" value="1"/>
</dbReference>
<dbReference type="InterPro" id="IPR033881">
    <property type="entry name" value="vWA_BatA_type"/>
</dbReference>
<dbReference type="AlphaFoldDB" id="A0A1L8CMI2"/>
<comment type="caution">
    <text evidence="3">The sequence shown here is derived from an EMBL/GenBank/DDBJ whole genome shotgun (WGS) entry which is preliminary data.</text>
</comment>
<keyword evidence="1" id="KW-1133">Transmembrane helix</keyword>
<evidence type="ECO:0000256" key="1">
    <source>
        <dbReference type="SAM" id="Phobius"/>
    </source>
</evidence>
<feature type="transmembrane region" description="Helical" evidence="1">
    <location>
        <begin position="312"/>
        <end position="332"/>
    </location>
</feature>
<dbReference type="STRING" id="1921010.MMIC_P1079"/>
<dbReference type="PROSITE" id="PS50234">
    <property type="entry name" value="VWFA"/>
    <property type="match status" value="1"/>
</dbReference>
<reference evidence="3 4" key="1">
    <citation type="journal article" date="2017" name="Arch. Microbiol.">
        <title>Mariprofundus micogutta sp. nov., a novel iron-oxidizing zetaproteobacterium isolated from a deep-sea hydrothermal field at the Bayonnaise knoll of the Izu-Ogasawara arc, and a description of Mariprofundales ord. nov. and Zetaproteobacteria classis nov.</title>
        <authorList>
            <person name="Makita H."/>
            <person name="Tanaka E."/>
            <person name="Mitsunobu S."/>
            <person name="Miyazaki M."/>
            <person name="Nunoura T."/>
            <person name="Uematsu K."/>
            <person name="Takaki Y."/>
            <person name="Nishi S."/>
            <person name="Shimamura S."/>
            <person name="Takai K."/>
        </authorList>
    </citation>
    <scope>NUCLEOTIDE SEQUENCE [LARGE SCALE GENOMIC DNA]</scope>
    <source>
        <strain evidence="3 4">ET2</strain>
    </source>
</reference>
<keyword evidence="4" id="KW-1185">Reference proteome</keyword>
<evidence type="ECO:0000259" key="2">
    <source>
        <dbReference type="PROSITE" id="PS50234"/>
    </source>
</evidence>
<keyword evidence="1" id="KW-0812">Transmembrane</keyword>
<evidence type="ECO:0000313" key="4">
    <source>
        <dbReference type="Proteomes" id="UP000231632"/>
    </source>
</evidence>
<dbReference type="SUPFAM" id="SSF53300">
    <property type="entry name" value="vWA-like"/>
    <property type="match status" value="1"/>
</dbReference>
<dbReference type="EMBL" id="BDFD01000007">
    <property type="protein sequence ID" value="GAV20117.1"/>
    <property type="molecule type" value="Genomic_DNA"/>
</dbReference>
<proteinExistence type="predicted"/>